<dbReference type="OrthoDB" id="197540at2759"/>
<keyword evidence="1" id="KW-1133">Transmembrane helix</keyword>
<reference evidence="2" key="1">
    <citation type="submission" date="2022-07" db="EMBL/GenBank/DDBJ databases">
        <title>Genome analysis of Parmales, a sister group of diatoms, reveals the evolutionary specialization of diatoms from phago-mixotrophs to photoautotrophs.</title>
        <authorList>
            <person name="Ban H."/>
            <person name="Sato S."/>
            <person name="Yoshikawa S."/>
            <person name="Kazumasa Y."/>
            <person name="Nakamura Y."/>
            <person name="Ichinomiya M."/>
            <person name="Saitoh K."/>
            <person name="Sato N."/>
            <person name="Blanc-Mathieu R."/>
            <person name="Endo H."/>
            <person name="Kuwata A."/>
            <person name="Ogata H."/>
        </authorList>
    </citation>
    <scope>NUCLEOTIDE SEQUENCE</scope>
</reference>
<sequence length="277" mass="31028">MTSKDVDTIAVLALLSSIGSAAIMSAFISFDYDTDRLHRIKNPEFYGYIGKSNKTKLTMFAALFSLSFFNLFVRSLTVVTVSIVGGKTLVITVLTCEMLLYFIVKLARRDFHYWTPVYGWLGIVMSVVSRVVVKAASDWTALVQFRHPQEVGGVYFTFTVGLSVVLGGFAAFAYSLESHVGHAWSDDQVTAVMASGCAMLALSFVVAVLSMKEPYRRTLLCMNTGTQHITQGWNDKDGEDCRDDKVKMEIFGANRHKWIWKEDVKKNVLGEKKRRAK</sequence>
<organism evidence="2 3">
    <name type="scientific">Triparma retinervis</name>
    <dbReference type="NCBI Taxonomy" id="2557542"/>
    <lineage>
        <taxon>Eukaryota</taxon>
        <taxon>Sar</taxon>
        <taxon>Stramenopiles</taxon>
        <taxon>Ochrophyta</taxon>
        <taxon>Bolidophyceae</taxon>
        <taxon>Parmales</taxon>
        <taxon>Triparmaceae</taxon>
        <taxon>Triparma</taxon>
    </lineage>
</organism>
<keyword evidence="1" id="KW-0472">Membrane</keyword>
<dbReference type="AlphaFoldDB" id="A0A9W7CG92"/>
<feature type="transmembrane region" description="Helical" evidence="1">
    <location>
        <begin position="188"/>
        <end position="209"/>
    </location>
</feature>
<evidence type="ECO:0000256" key="1">
    <source>
        <dbReference type="SAM" id="Phobius"/>
    </source>
</evidence>
<dbReference type="EMBL" id="BRXZ01000059">
    <property type="protein sequence ID" value="GMI04066.1"/>
    <property type="molecule type" value="Genomic_DNA"/>
</dbReference>
<feature type="transmembrane region" description="Helical" evidence="1">
    <location>
        <begin position="88"/>
        <end position="107"/>
    </location>
</feature>
<protein>
    <submittedName>
        <fullName evidence="2">Uncharacterized protein</fullName>
    </submittedName>
</protein>
<evidence type="ECO:0000313" key="2">
    <source>
        <dbReference type="EMBL" id="GMI04066.1"/>
    </source>
</evidence>
<dbReference type="Proteomes" id="UP001165082">
    <property type="component" value="Unassembled WGS sequence"/>
</dbReference>
<feature type="transmembrane region" description="Helical" evidence="1">
    <location>
        <begin position="154"/>
        <end position="176"/>
    </location>
</feature>
<feature type="transmembrane region" description="Helical" evidence="1">
    <location>
        <begin position="57"/>
        <end position="76"/>
    </location>
</feature>
<proteinExistence type="predicted"/>
<comment type="caution">
    <text evidence="2">The sequence shown here is derived from an EMBL/GenBank/DDBJ whole genome shotgun (WGS) entry which is preliminary data.</text>
</comment>
<keyword evidence="1" id="KW-0812">Transmembrane</keyword>
<evidence type="ECO:0000313" key="3">
    <source>
        <dbReference type="Proteomes" id="UP001165082"/>
    </source>
</evidence>
<accession>A0A9W7CG92</accession>
<feature type="transmembrane region" description="Helical" evidence="1">
    <location>
        <begin position="9"/>
        <end position="30"/>
    </location>
</feature>
<feature type="transmembrane region" description="Helical" evidence="1">
    <location>
        <begin position="113"/>
        <end position="133"/>
    </location>
</feature>
<name>A0A9W7CG92_9STRA</name>
<gene>
    <name evidence="2" type="ORF">TrRE_jg4139</name>
</gene>
<keyword evidence="3" id="KW-1185">Reference proteome</keyword>